<evidence type="ECO:0000313" key="10">
    <source>
        <dbReference type="EMBL" id="RFU62620.1"/>
    </source>
</evidence>
<gene>
    <name evidence="10" type="ORF">D0469_20375</name>
</gene>
<proteinExistence type="inferred from homology"/>
<dbReference type="PROSITE" id="PS50111">
    <property type="entry name" value="CHEMOTAXIS_TRANSDUC_2"/>
    <property type="match status" value="1"/>
</dbReference>
<sequence>MDNGKVIGAVVVGQQTYQPFVKQIADSSNTGSTLFLTVDQKDFYLMTDSKTDEIGNVFFEFSRESQKEKAKNISSLAKENPVFEPLYVLLQMVLTDKKTVSAIENLEGKPYAIQLKPLLNNKGEIAGVLLNRFPGFMDTKKELASEISFLNILFYSVSAVIILAAVMISIFIAKKITRPVQQLSYTVNEITKGNLQVAELSVNSNDEVGQLTNNVNEMIDKLRTIITSISSNAVQVAASAEELNSSAEESTKATETVSAAIQEISSGAEHTTVALERNSDSLQEVLQGVLRIADSSTNVSRLSRNSSTEAEEGSKFVQDNLQQMTFIHESVRKSNEVIGQLSIRSQEIGNILNVISTIADQTNLLALNAAIEAARAGEHGKGFAVVADEVRKLAEQSQSSTKSIAQLIETIQKDTEESVKLMGEVMENAEKGVQISSETASKFNLILDSSRNITPQIEEITATVQQISASVEEIAESAKHLTKLAMDNASGSEQVAAATEQQLASMEEINSSSIALASMAEDLQQLVKQFKI</sequence>
<feature type="domain" description="HAMP" evidence="9">
    <location>
        <begin position="174"/>
        <end position="227"/>
    </location>
</feature>
<dbReference type="InterPro" id="IPR003660">
    <property type="entry name" value="HAMP_dom"/>
</dbReference>
<evidence type="ECO:0000256" key="2">
    <source>
        <dbReference type="ARBA" id="ARBA00022475"/>
    </source>
</evidence>
<evidence type="ECO:0000259" key="8">
    <source>
        <dbReference type="PROSITE" id="PS50111"/>
    </source>
</evidence>
<dbReference type="SUPFAM" id="SSF58104">
    <property type="entry name" value="Methyl-accepting chemotaxis protein (MCP) signaling domain"/>
    <property type="match status" value="1"/>
</dbReference>
<dbReference type="PANTHER" id="PTHR32089:SF112">
    <property type="entry name" value="LYSOZYME-LIKE PROTEIN-RELATED"/>
    <property type="match status" value="1"/>
</dbReference>
<reference evidence="10 11" key="1">
    <citation type="submission" date="2018-08" db="EMBL/GenBank/DDBJ databases">
        <title>Bacillus chawlae sp. nov., Bacillus glennii sp. nov., and Bacillus saganii sp. nov. Isolated from the Vehicle Assembly Building at Kennedy Space Center where the Viking Spacecraft were Assembled.</title>
        <authorList>
            <person name="Seuylemezian A."/>
            <person name="Vaishampayan P."/>
        </authorList>
    </citation>
    <scope>NUCLEOTIDE SEQUENCE [LARGE SCALE GENOMIC DNA]</scope>
    <source>
        <strain evidence="10 11">V47-23a</strain>
    </source>
</reference>
<evidence type="ECO:0000256" key="5">
    <source>
        <dbReference type="ARBA" id="ARBA00029447"/>
    </source>
</evidence>
<evidence type="ECO:0000256" key="1">
    <source>
        <dbReference type="ARBA" id="ARBA00004236"/>
    </source>
</evidence>
<feature type="domain" description="Methyl-accepting transducer" evidence="8">
    <location>
        <begin position="246"/>
        <end position="482"/>
    </location>
</feature>
<name>A0A372LAC1_9BACI</name>
<dbReference type="Gene3D" id="1.10.287.950">
    <property type="entry name" value="Methyl-accepting chemotaxis protein"/>
    <property type="match status" value="1"/>
</dbReference>
<dbReference type="SMART" id="SM00283">
    <property type="entry name" value="MA"/>
    <property type="match status" value="1"/>
</dbReference>
<keyword evidence="3 7" id="KW-0472">Membrane</keyword>
<evidence type="ECO:0000256" key="4">
    <source>
        <dbReference type="ARBA" id="ARBA00023224"/>
    </source>
</evidence>
<protein>
    <submittedName>
        <fullName evidence="10">Methyl-accepting chemotaxis protein</fullName>
    </submittedName>
</protein>
<comment type="caution">
    <text evidence="10">The sequence shown here is derived from an EMBL/GenBank/DDBJ whole genome shotgun (WGS) entry which is preliminary data.</text>
</comment>
<keyword evidence="11" id="KW-1185">Reference proteome</keyword>
<dbReference type="PANTHER" id="PTHR32089">
    <property type="entry name" value="METHYL-ACCEPTING CHEMOTAXIS PROTEIN MCPB"/>
    <property type="match status" value="1"/>
</dbReference>
<dbReference type="Pfam" id="PF00672">
    <property type="entry name" value="HAMP"/>
    <property type="match status" value="1"/>
</dbReference>
<evidence type="ECO:0000259" key="9">
    <source>
        <dbReference type="PROSITE" id="PS50885"/>
    </source>
</evidence>
<keyword evidence="2" id="KW-1003">Cell membrane</keyword>
<dbReference type="EMBL" id="QVTE01000073">
    <property type="protein sequence ID" value="RFU62620.1"/>
    <property type="molecule type" value="Genomic_DNA"/>
</dbReference>
<keyword evidence="7" id="KW-0812">Transmembrane</keyword>
<organism evidence="10 11">
    <name type="scientific">Peribacillus saganii</name>
    <dbReference type="NCBI Taxonomy" id="2303992"/>
    <lineage>
        <taxon>Bacteria</taxon>
        <taxon>Bacillati</taxon>
        <taxon>Bacillota</taxon>
        <taxon>Bacilli</taxon>
        <taxon>Bacillales</taxon>
        <taxon>Bacillaceae</taxon>
        <taxon>Peribacillus</taxon>
    </lineage>
</organism>
<dbReference type="GO" id="GO:0005886">
    <property type="term" value="C:plasma membrane"/>
    <property type="evidence" value="ECO:0007669"/>
    <property type="project" value="UniProtKB-SubCell"/>
</dbReference>
<dbReference type="Gene3D" id="6.10.340.10">
    <property type="match status" value="1"/>
</dbReference>
<dbReference type="InterPro" id="IPR004089">
    <property type="entry name" value="MCPsignal_dom"/>
</dbReference>
<comment type="similarity">
    <text evidence="5">Belongs to the methyl-accepting chemotaxis (MCP) protein family.</text>
</comment>
<evidence type="ECO:0000256" key="6">
    <source>
        <dbReference type="PROSITE-ProRule" id="PRU00284"/>
    </source>
</evidence>
<evidence type="ECO:0000313" key="11">
    <source>
        <dbReference type="Proteomes" id="UP000264541"/>
    </source>
</evidence>
<comment type="subcellular location">
    <subcellularLocation>
        <location evidence="1">Cell membrane</location>
    </subcellularLocation>
</comment>
<dbReference type="CDD" id="cd11386">
    <property type="entry name" value="MCP_signal"/>
    <property type="match status" value="1"/>
</dbReference>
<accession>A0A372LAC1</accession>
<dbReference type="PROSITE" id="PS50885">
    <property type="entry name" value="HAMP"/>
    <property type="match status" value="1"/>
</dbReference>
<dbReference type="GO" id="GO:0007165">
    <property type="term" value="P:signal transduction"/>
    <property type="evidence" value="ECO:0007669"/>
    <property type="project" value="UniProtKB-KW"/>
</dbReference>
<dbReference type="SMART" id="SM00304">
    <property type="entry name" value="HAMP"/>
    <property type="match status" value="1"/>
</dbReference>
<keyword evidence="4 6" id="KW-0807">Transducer</keyword>
<dbReference type="CDD" id="cd06225">
    <property type="entry name" value="HAMP"/>
    <property type="match status" value="1"/>
</dbReference>
<dbReference type="OrthoDB" id="107771at2"/>
<evidence type="ECO:0000256" key="7">
    <source>
        <dbReference type="SAM" id="Phobius"/>
    </source>
</evidence>
<keyword evidence="7" id="KW-1133">Transmembrane helix</keyword>
<dbReference type="AlphaFoldDB" id="A0A372LAC1"/>
<feature type="transmembrane region" description="Helical" evidence="7">
    <location>
        <begin position="152"/>
        <end position="173"/>
    </location>
</feature>
<dbReference type="Pfam" id="PF00015">
    <property type="entry name" value="MCPsignal"/>
    <property type="match status" value="1"/>
</dbReference>
<dbReference type="Proteomes" id="UP000264541">
    <property type="component" value="Unassembled WGS sequence"/>
</dbReference>
<evidence type="ECO:0000256" key="3">
    <source>
        <dbReference type="ARBA" id="ARBA00023136"/>
    </source>
</evidence>